<keyword evidence="1" id="KW-0812">Transmembrane</keyword>
<name>A0A8E2EG23_9PEZI</name>
<dbReference type="OrthoDB" id="3553147at2759"/>
<evidence type="ECO:0000313" key="2">
    <source>
        <dbReference type="EMBL" id="OCK83198.1"/>
    </source>
</evidence>
<reference evidence="2 3" key="1">
    <citation type="journal article" date="2016" name="Nat. Commun.">
        <title>Ectomycorrhizal ecology is imprinted in the genome of the dominant symbiotic fungus Cenococcum geophilum.</title>
        <authorList>
            <consortium name="DOE Joint Genome Institute"/>
            <person name="Peter M."/>
            <person name="Kohler A."/>
            <person name="Ohm R.A."/>
            <person name="Kuo A."/>
            <person name="Krutzmann J."/>
            <person name="Morin E."/>
            <person name="Arend M."/>
            <person name="Barry K.W."/>
            <person name="Binder M."/>
            <person name="Choi C."/>
            <person name="Clum A."/>
            <person name="Copeland A."/>
            <person name="Grisel N."/>
            <person name="Haridas S."/>
            <person name="Kipfer T."/>
            <person name="LaButti K."/>
            <person name="Lindquist E."/>
            <person name="Lipzen A."/>
            <person name="Maire R."/>
            <person name="Meier B."/>
            <person name="Mihaltcheva S."/>
            <person name="Molinier V."/>
            <person name="Murat C."/>
            <person name="Poggeler S."/>
            <person name="Quandt C.A."/>
            <person name="Sperisen C."/>
            <person name="Tritt A."/>
            <person name="Tisserant E."/>
            <person name="Crous P.W."/>
            <person name="Henrissat B."/>
            <person name="Nehls U."/>
            <person name="Egli S."/>
            <person name="Spatafora J.W."/>
            <person name="Grigoriev I.V."/>
            <person name="Martin F.M."/>
        </authorList>
    </citation>
    <scope>NUCLEOTIDE SEQUENCE [LARGE SCALE GENOMIC DNA]</scope>
    <source>
        <strain evidence="2 3">CBS 459.81</strain>
    </source>
</reference>
<feature type="non-terminal residue" evidence="2">
    <location>
        <position position="1"/>
    </location>
</feature>
<keyword evidence="3" id="KW-1185">Reference proteome</keyword>
<dbReference type="AlphaFoldDB" id="A0A8E2EG23"/>
<gene>
    <name evidence="2" type="ORF">K432DRAFT_291593</name>
</gene>
<evidence type="ECO:0008006" key="4">
    <source>
        <dbReference type="Google" id="ProtNLM"/>
    </source>
</evidence>
<proteinExistence type="predicted"/>
<sequence>VRLLSLEPGYDGDETVCALTFYTLHVTPEYEAISYVWGGALLTLPISCFGGRLNITTNLR</sequence>
<evidence type="ECO:0000256" key="1">
    <source>
        <dbReference type="SAM" id="Phobius"/>
    </source>
</evidence>
<organism evidence="2 3">
    <name type="scientific">Lepidopterella palustris CBS 459.81</name>
    <dbReference type="NCBI Taxonomy" id="1314670"/>
    <lineage>
        <taxon>Eukaryota</taxon>
        <taxon>Fungi</taxon>
        <taxon>Dikarya</taxon>
        <taxon>Ascomycota</taxon>
        <taxon>Pezizomycotina</taxon>
        <taxon>Dothideomycetes</taxon>
        <taxon>Pleosporomycetidae</taxon>
        <taxon>Mytilinidiales</taxon>
        <taxon>Argynnaceae</taxon>
        <taxon>Lepidopterella</taxon>
    </lineage>
</organism>
<keyword evidence="1" id="KW-1133">Transmembrane helix</keyword>
<dbReference type="Proteomes" id="UP000250266">
    <property type="component" value="Unassembled WGS sequence"/>
</dbReference>
<protein>
    <recommendedName>
        <fullName evidence="4">Heterokaryon incompatibility domain-containing protein</fullName>
    </recommendedName>
</protein>
<feature type="transmembrane region" description="Helical" evidence="1">
    <location>
        <begin position="32"/>
        <end position="55"/>
    </location>
</feature>
<evidence type="ECO:0000313" key="3">
    <source>
        <dbReference type="Proteomes" id="UP000250266"/>
    </source>
</evidence>
<dbReference type="EMBL" id="KV744867">
    <property type="protein sequence ID" value="OCK83198.1"/>
    <property type="molecule type" value="Genomic_DNA"/>
</dbReference>
<accession>A0A8E2EG23</accession>
<keyword evidence="1" id="KW-0472">Membrane</keyword>